<accession>A0ACC1M9F9</accession>
<reference evidence="1" key="1">
    <citation type="submission" date="2022-07" db="EMBL/GenBank/DDBJ databases">
        <title>Phylogenomic reconstructions and comparative analyses of Kickxellomycotina fungi.</title>
        <authorList>
            <person name="Reynolds N.K."/>
            <person name="Stajich J.E."/>
            <person name="Barry K."/>
            <person name="Grigoriev I.V."/>
            <person name="Crous P."/>
            <person name="Smith M.E."/>
        </authorList>
    </citation>
    <scope>NUCLEOTIDE SEQUENCE</scope>
    <source>
        <strain evidence="1">CBS 190363</strain>
    </source>
</reference>
<dbReference type="Proteomes" id="UP001139981">
    <property type="component" value="Unassembled WGS sequence"/>
</dbReference>
<sequence>MRLASLFVVAGSVVMLASANPIYKEIAHSIGYDNVIAANAAVAASSDLRGLIDALGAIDQFKPIIHPDVVDTINSVETFRGLLSALIGYYVKKAVRNFYTGDYLNDTPYIGELIRNADAMIAPEYKQVISSIEQAQITQVS</sequence>
<protein>
    <submittedName>
        <fullName evidence="1">Uncharacterized protein</fullName>
    </submittedName>
</protein>
<dbReference type="EMBL" id="JANBVB010000002">
    <property type="protein sequence ID" value="KAJ2900834.1"/>
    <property type="molecule type" value="Genomic_DNA"/>
</dbReference>
<comment type="caution">
    <text evidence="1">The sequence shown here is derived from an EMBL/GenBank/DDBJ whole genome shotgun (WGS) entry which is preliminary data.</text>
</comment>
<evidence type="ECO:0000313" key="1">
    <source>
        <dbReference type="EMBL" id="KAJ2900834.1"/>
    </source>
</evidence>
<evidence type="ECO:0000313" key="2">
    <source>
        <dbReference type="Proteomes" id="UP001139981"/>
    </source>
</evidence>
<keyword evidence="2" id="KW-1185">Reference proteome</keyword>
<gene>
    <name evidence="1" type="ORF">IWW38_000209</name>
</gene>
<organism evidence="1 2">
    <name type="scientific">Coemansia aciculifera</name>
    <dbReference type="NCBI Taxonomy" id="417176"/>
    <lineage>
        <taxon>Eukaryota</taxon>
        <taxon>Fungi</taxon>
        <taxon>Fungi incertae sedis</taxon>
        <taxon>Zoopagomycota</taxon>
        <taxon>Kickxellomycotina</taxon>
        <taxon>Kickxellomycetes</taxon>
        <taxon>Kickxellales</taxon>
        <taxon>Kickxellaceae</taxon>
        <taxon>Coemansia</taxon>
    </lineage>
</organism>
<proteinExistence type="predicted"/>
<name>A0ACC1M9F9_9FUNG</name>